<dbReference type="Proteomes" id="UP000541558">
    <property type="component" value="Unassembled WGS sequence"/>
</dbReference>
<gene>
    <name evidence="2" type="ORF">D9611_010642</name>
</gene>
<protein>
    <recommendedName>
        <fullName evidence="1">F-box domain-containing protein</fullName>
    </recommendedName>
</protein>
<dbReference type="Gene3D" id="1.20.1280.50">
    <property type="match status" value="1"/>
</dbReference>
<comment type="caution">
    <text evidence="2">The sequence shown here is derived from an EMBL/GenBank/DDBJ whole genome shotgun (WGS) entry which is preliminary data.</text>
</comment>
<dbReference type="OrthoDB" id="2688364at2759"/>
<proteinExistence type="predicted"/>
<dbReference type="PROSITE" id="PS50181">
    <property type="entry name" value="FBOX"/>
    <property type="match status" value="1"/>
</dbReference>
<evidence type="ECO:0000313" key="2">
    <source>
        <dbReference type="EMBL" id="KAF5330141.1"/>
    </source>
</evidence>
<dbReference type="AlphaFoldDB" id="A0A8H5BVS7"/>
<keyword evidence="3" id="KW-1185">Reference proteome</keyword>
<dbReference type="CDD" id="cd09917">
    <property type="entry name" value="F-box_SF"/>
    <property type="match status" value="1"/>
</dbReference>
<sequence length="512" mass="57670">MALVFDLPVELFFKIMANLSAEQIFRMSQTCKTAHEWVSQREVWKTALKEACDSNHLFEPTYPMESMDVPHLRRAALAIGRTARRSSGSQEIRAVHREDQATRTARGLKKLGALNDVCIIPGGRYLVELNSDCLRLWDLGIPWPSNDRIDTVKLLSTIGGSEAFVCNFERLSTPLRCGDKMFRFVAIAQDRTSGHMVLKVYEVGPLPGDNEIRLLASKDTGAVFGTNWRCWLDGDCVITALWRYSHIIVWDYVRNIHASWESPIQDLLEVTSIDGIFIAWAHTGVIFWTTPELVEMDASVSLMEQDIGSNRPPTFYDTIKYPSWKAQHNLALCKPRVMMSSTWYRPLISSLTFDMVAFYRGIAHDGHPITNVSITRHRCNIPQKTMTQQGAPHVIRNFDTTKAAPSDNPYHIPLVERTMAIFSQQAVMGPKIPFIVLSTPPLGDDSIGEWNLETFAPSIDGVSWMWMGQASICPASGLAAYVCIDSEGRALYTASMRQLKLLLVRENLTDVK</sequence>
<dbReference type="InterPro" id="IPR036047">
    <property type="entry name" value="F-box-like_dom_sf"/>
</dbReference>
<reference evidence="2 3" key="1">
    <citation type="journal article" date="2020" name="ISME J.">
        <title>Uncovering the hidden diversity of litter-decomposition mechanisms in mushroom-forming fungi.</title>
        <authorList>
            <person name="Floudas D."/>
            <person name="Bentzer J."/>
            <person name="Ahren D."/>
            <person name="Johansson T."/>
            <person name="Persson P."/>
            <person name="Tunlid A."/>
        </authorList>
    </citation>
    <scope>NUCLEOTIDE SEQUENCE [LARGE SCALE GENOMIC DNA]</scope>
    <source>
        <strain evidence="2 3">CBS 175.51</strain>
    </source>
</reference>
<feature type="domain" description="F-box" evidence="1">
    <location>
        <begin position="1"/>
        <end position="47"/>
    </location>
</feature>
<dbReference type="Pfam" id="PF00646">
    <property type="entry name" value="F-box"/>
    <property type="match status" value="1"/>
</dbReference>
<evidence type="ECO:0000313" key="3">
    <source>
        <dbReference type="Proteomes" id="UP000541558"/>
    </source>
</evidence>
<dbReference type="SUPFAM" id="SSF81383">
    <property type="entry name" value="F-box domain"/>
    <property type="match status" value="1"/>
</dbReference>
<organism evidence="2 3">
    <name type="scientific">Ephemerocybe angulata</name>
    <dbReference type="NCBI Taxonomy" id="980116"/>
    <lineage>
        <taxon>Eukaryota</taxon>
        <taxon>Fungi</taxon>
        <taxon>Dikarya</taxon>
        <taxon>Basidiomycota</taxon>
        <taxon>Agaricomycotina</taxon>
        <taxon>Agaricomycetes</taxon>
        <taxon>Agaricomycetidae</taxon>
        <taxon>Agaricales</taxon>
        <taxon>Agaricineae</taxon>
        <taxon>Psathyrellaceae</taxon>
        <taxon>Ephemerocybe</taxon>
    </lineage>
</organism>
<accession>A0A8H5BVS7</accession>
<evidence type="ECO:0000259" key="1">
    <source>
        <dbReference type="PROSITE" id="PS50181"/>
    </source>
</evidence>
<dbReference type="InterPro" id="IPR001810">
    <property type="entry name" value="F-box_dom"/>
</dbReference>
<dbReference type="EMBL" id="JAACJK010000116">
    <property type="protein sequence ID" value="KAF5330141.1"/>
    <property type="molecule type" value="Genomic_DNA"/>
</dbReference>
<name>A0A8H5BVS7_9AGAR</name>